<reference evidence="2 3" key="1">
    <citation type="submission" date="2018-09" db="EMBL/GenBank/DDBJ databases">
        <authorList>
            <person name="Livingstone P.G."/>
            <person name="Whitworth D.E."/>
        </authorList>
    </citation>
    <scope>NUCLEOTIDE SEQUENCE [LARGE SCALE GENOMIC DNA]</scope>
    <source>
        <strain evidence="2 3">CA031B</strain>
    </source>
</reference>
<evidence type="ECO:0008006" key="4">
    <source>
        <dbReference type="Google" id="ProtNLM"/>
    </source>
</evidence>
<evidence type="ECO:0000256" key="1">
    <source>
        <dbReference type="SAM" id="SignalP"/>
    </source>
</evidence>
<feature type="chain" id="PRO_5046248797" description="Lipoprotein" evidence="1">
    <location>
        <begin position="20"/>
        <end position="171"/>
    </location>
</feature>
<evidence type="ECO:0000313" key="3">
    <source>
        <dbReference type="Proteomes" id="UP000278907"/>
    </source>
</evidence>
<accession>A0ABX9QET9</accession>
<proteinExistence type="predicted"/>
<dbReference type="EMBL" id="RAWI01000163">
    <property type="protein sequence ID" value="RKI06008.1"/>
    <property type="molecule type" value="Genomic_DNA"/>
</dbReference>
<sequence length="171" mass="17611">MFRTLALTSAAALSVFCAACGGGDDDNTKPEIKDTRSNVSGTHPVQINLIATGVPESTDPLETMLVVTEEANSKTDLRFALLGLDCDLTGAMTGESTFKVNPGTCDLSLPTEGEQGEVGACSVQLSITQGTGGRESGAKIHATLSGTYSLDCTDVVPFPLALPVTIEITGT</sequence>
<name>A0ABX9QET9_9BACT</name>
<keyword evidence="3" id="KW-1185">Reference proteome</keyword>
<dbReference type="Proteomes" id="UP000278907">
    <property type="component" value="Unassembled WGS sequence"/>
</dbReference>
<organism evidence="2 3">
    <name type="scientific">Corallococcus praedator</name>
    <dbReference type="NCBI Taxonomy" id="2316724"/>
    <lineage>
        <taxon>Bacteria</taxon>
        <taxon>Pseudomonadati</taxon>
        <taxon>Myxococcota</taxon>
        <taxon>Myxococcia</taxon>
        <taxon>Myxococcales</taxon>
        <taxon>Cystobacterineae</taxon>
        <taxon>Myxococcaceae</taxon>
        <taxon>Corallococcus</taxon>
    </lineage>
</organism>
<keyword evidence="1" id="KW-0732">Signal</keyword>
<dbReference type="RefSeq" id="WP_147444423.1">
    <property type="nucleotide sequence ID" value="NZ_RAWI01000163.1"/>
</dbReference>
<gene>
    <name evidence="2" type="ORF">D7Y13_21155</name>
</gene>
<feature type="signal peptide" evidence="1">
    <location>
        <begin position="1"/>
        <end position="19"/>
    </location>
</feature>
<evidence type="ECO:0000313" key="2">
    <source>
        <dbReference type="EMBL" id="RKI06008.1"/>
    </source>
</evidence>
<comment type="caution">
    <text evidence="2">The sequence shown here is derived from an EMBL/GenBank/DDBJ whole genome shotgun (WGS) entry which is preliminary data.</text>
</comment>
<protein>
    <recommendedName>
        <fullName evidence="4">Lipoprotein</fullName>
    </recommendedName>
</protein>